<comment type="caution">
    <text evidence="8">The sequence shown here is derived from an EMBL/GenBank/DDBJ whole genome shotgun (WGS) entry which is preliminary data.</text>
</comment>
<dbReference type="GO" id="GO:0051997">
    <property type="term" value="F:2-oxo-4-hydroxy-4-carboxy-5-ureidoimidazoline decarboxylase activity"/>
    <property type="evidence" value="ECO:0007669"/>
    <property type="project" value="UniProtKB-EC"/>
</dbReference>
<dbReference type="NCBIfam" id="TIGR03180">
    <property type="entry name" value="UraD_2"/>
    <property type="match status" value="1"/>
</dbReference>
<keyword evidence="4" id="KW-0659">Purine metabolism</keyword>
<accession>A0A543GIN1</accession>
<dbReference type="InterPro" id="IPR036778">
    <property type="entry name" value="OHCU_decarboxylase_sf"/>
</dbReference>
<evidence type="ECO:0000256" key="2">
    <source>
        <dbReference type="ARBA" id="ARBA00004754"/>
    </source>
</evidence>
<proteinExistence type="predicted"/>
<dbReference type="AlphaFoldDB" id="A0A543GIN1"/>
<comment type="pathway">
    <text evidence="2">Purine metabolism; urate degradation; (S)-allantoin from urate: step 3/3.</text>
</comment>
<evidence type="ECO:0000256" key="6">
    <source>
        <dbReference type="ARBA" id="ARBA00023239"/>
    </source>
</evidence>
<dbReference type="NCBIfam" id="NF010372">
    <property type="entry name" value="PRK13798.1"/>
    <property type="match status" value="1"/>
</dbReference>
<gene>
    <name evidence="8" type="ORF">FB388_3349</name>
</gene>
<evidence type="ECO:0000256" key="4">
    <source>
        <dbReference type="ARBA" id="ARBA00022631"/>
    </source>
</evidence>
<evidence type="ECO:0000256" key="1">
    <source>
        <dbReference type="ARBA" id="ARBA00001163"/>
    </source>
</evidence>
<dbReference type="RefSeq" id="WP_142101875.1">
    <property type="nucleotide sequence ID" value="NZ_VFPH01000001.1"/>
</dbReference>
<evidence type="ECO:0000256" key="5">
    <source>
        <dbReference type="ARBA" id="ARBA00022793"/>
    </source>
</evidence>
<evidence type="ECO:0000313" key="9">
    <source>
        <dbReference type="Proteomes" id="UP000319818"/>
    </source>
</evidence>
<dbReference type="OrthoDB" id="5243781at2"/>
<evidence type="ECO:0000256" key="3">
    <source>
        <dbReference type="ARBA" id="ARBA00012257"/>
    </source>
</evidence>
<dbReference type="InterPro" id="IPR017595">
    <property type="entry name" value="OHCU_decarboxylase-2"/>
</dbReference>
<dbReference type="InterPro" id="IPR018020">
    <property type="entry name" value="OHCU_decarboxylase"/>
</dbReference>
<dbReference type="GO" id="GO:0019628">
    <property type="term" value="P:urate catabolic process"/>
    <property type="evidence" value="ECO:0007669"/>
    <property type="project" value="TreeGrafter"/>
</dbReference>
<dbReference type="EC" id="4.1.1.97" evidence="3"/>
<dbReference type="Proteomes" id="UP000319818">
    <property type="component" value="Unassembled WGS sequence"/>
</dbReference>
<dbReference type="EMBL" id="VFPH01000001">
    <property type="protein sequence ID" value="TQM45948.1"/>
    <property type="molecule type" value="Genomic_DNA"/>
</dbReference>
<keyword evidence="6" id="KW-0456">Lyase</keyword>
<dbReference type="Gene3D" id="1.10.3330.10">
    <property type="entry name" value="Oxo-4-hydroxy-4-carboxy-5-ureidoimidazoline decarboxylase"/>
    <property type="match status" value="1"/>
</dbReference>
<organism evidence="8 9">
    <name type="scientific">Pseudonocardia cypriaca</name>
    <dbReference type="NCBI Taxonomy" id="882449"/>
    <lineage>
        <taxon>Bacteria</taxon>
        <taxon>Bacillati</taxon>
        <taxon>Actinomycetota</taxon>
        <taxon>Actinomycetes</taxon>
        <taxon>Pseudonocardiales</taxon>
        <taxon>Pseudonocardiaceae</taxon>
        <taxon>Pseudonocardia</taxon>
    </lineage>
</organism>
<keyword evidence="5" id="KW-0210">Decarboxylase</keyword>
<feature type="domain" description="Oxo-4-hydroxy-4-carboxy-5-ureidoimidazoline decarboxylase" evidence="7">
    <location>
        <begin position="7"/>
        <end position="151"/>
    </location>
</feature>
<keyword evidence="9" id="KW-1185">Reference proteome</keyword>
<evidence type="ECO:0000259" key="7">
    <source>
        <dbReference type="Pfam" id="PF09349"/>
    </source>
</evidence>
<dbReference type="PANTHER" id="PTHR43466:SF1">
    <property type="entry name" value="2-OXO-4-HYDROXY-4-CARBOXY-5-UREIDOIMIDAZOLINE DECARBOXYLASE-RELATED"/>
    <property type="match status" value="1"/>
</dbReference>
<comment type="catalytic activity">
    <reaction evidence="1">
        <text>5-hydroxy-2-oxo-4-ureido-2,5-dihydro-1H-imidazole-5-carboxylate + H(+) = (S)-allantoin + CO2</text>
        <dbReference type="Rhea" id="RHEA:26301"/>
        <dbReference type="ChEBI" id="CHEBI:15378"/>
        <dbReference type="ChEBI" id="CHEBI:15678"/>
        <dbReference type="ChEBI" id="CHEBI:16526"/>
        <dbReference type="ChEBI" id="CHEBI:58639"/>
        <dbReference type="EC" id="4.1.1.97"/>
    </reaction>
</comment>
<dbReference type="PANTHER" id="PTHR43466">
    <property type="entry name" value="2-OXO-4-HYDROXY-4-CARBOXY-5-UREIDOIMIDAZOLINE DECARBOXYLASE-RELATED"/>
    <property type="match status" value="1"/>
</dbReference>
<reference evidence="8 9" key="1">
    <citation type="submission" date="2019-06" db="EMBL/GenBank/DDBJ databases">
        <title>Sequencing the genomes of 1000 actinobacteria strains.</title>
        <authorList>
            <person name="Klenk H.-P."/>
        </authorList>
    </citation>
    <scope>NUCLEOTIDE SEQUENCE [LARGE SCALE GENOMIC DNA]</scope>
    <source>
        <strain evidence="8 9">DSM 45511</strain>
    </source>
</reference>
<name>A0A543GIN1_9PSEU</name>
<protein>
    <recommendedName>
        <fullName evidence="3">2-oxo-4-hydroxy-4-carboxy-5-ureidoimidazoline decarboxylase</fullName>
        <ecNumber evidence="3">4.1.1.97</ecNumber>
    </recommendedName>
</protein>
<sequence length="160" mass="17004">MTLDEWNALDAAAAERELRQVCAVPRWAREVAASRPHPDVASLQAMAEVTLTDADLDEAMAGHPRIGDRNAGGASAREQCGVAGADAAVLAALADANRAYEQRFGHVYLVCATGRSAQELLDILRARLGNDPATERAVALAELAAINRLRIARMFAEDAA</sequence>
<dbReference type="Pfam" id="PF09349">
    <property type="entry name" value="OHCU_decarbox"/>
    <property type="match status" value="1"/>
</dbReference>
<evidence type="ECO:0000313" key="8">
    <source>
        <dbReference type="EMBL" id="TQM45948.1"/>
    </source>
</evidence>
<dbReference type="SUPFAM" id="SSF158694">
    <property type="entry name" value="UraD-Like"/>
    <property type="match status" value="1"/>
</dbReference>
<dbReference type="GO" id="GO:0006144">
    <property type="term" value="P:purine nucleobase metabolic process"/>
    <property type="evidence" value="ECO:0007669"/>
    <property type="project" value="UniProtKB-KW"/>
</dbReference>